<gene>
    <name evidence="1" type="ORF">BDM02DRAFT_3117627</name>
</gene>
<dbReference type="Proteomes" id="UP000886501">
    <property type="component" value="Unassembled WGS sequence"/>
</dbReference>
<accession>A0ACB6ZCK1</accession>
<sequence>MEMWWLSVPFALVLCLVLSWLSTGDDDINIHESTIMRVSLRNPVRESGPPACMAKLIMMRHRINQVNSKKKGGNASTRHRSHSPSPVRKLAPPPLLPFSTKSRNLAWLRFNRRSGKQFH</sequence>
<keyword evidence="2" id="KW-1185">Reference proteome</keyword>
<protein>
    <submittedName>
        <fullName evidence="1">Uncharacterized protein</fullName>
    </submittedName>
</protein>
<reference evidence="1" key="1">
    <citation type="submission" date="2019-10" db="EMBL/GenBank/DDBJ databases">
        <authorList>
            <consortium name="DOE Joint Genome Institute"/>
            <person name="Kuo A."/>
            <person name="Miyauchi S."/>
            <person name="Kiss E."/>
            <person name="Drula E."/>
            <person name="Kohler A."/>
            <person name="Sanchez-Garcia M."/>
            <person name="Andreopoulos B."/>
            <person name="Barry K.W."/>
            <person name="Bonito G."/>
            <person name="Buee M."/>
            <person name="Carver A."/>
            <person name="Chen C."/>
            <person name="Cichocki N."/>
            <person name="Clum A."/>
            <person name="Culley D."/>
            <person name="Crous P.W."/>
            <person name="Fauchery L."/>
            <person name="Girlanda M."/>
            <person name="Hayes R."/>
            <person name="Keri Z."/>
            <person name="Labutti K."/>
            <person name="Lipzen A."/>
            <person name="Lombard V."/>
            <person name="Magnuson J."/>
            <person name="Maillard F."/>
            <person name="Morin E."/>
            <person name="Murat C."/>
            <person name="Nolan M."/>
            <person name="Ohm R."/>
            <person name="Pangilinan J."/>
            <person name="Pereira M."/>
            <person name="Perotto S."/>
            <person name="Peter M."/>
            <person name="Riley R."/>
            <person name="Sitrit Y."/>
            <person name="Stielow B."/>
            <person name="Szollosi G."/>
            <person name="Zifcakova L."/>
            <person name="Stursova M."/>
            <person name="Spatafora J.W."/>
            <person name="Tedersoo L."/>
            <person name="Vaario L.-M."/>
            <person name="Yamada A."/>
            <person name="Yan M."/>
            <person name="Wang P."/>
            <person name="Xu J."/>
            <person name="Bruns T."/>
            <person name="Baldrian P."/>
            <person name="Vilgalys R."/>
            <person name="Henrissat B."/>
            <person name="Grigoriev I.V."/>
            <person name="Hibbett D."/>
            <person name="Nagy L.G."/>
            <person name="Martin F.M."/>
        </authorList>
    </citation>
    <scope>NUCLEOTIDE SEQUENCE</scope>
    <source>
        <strain evidence="1">P2</strain>
    </source>
</reference>
<dbReference type="EMBL" id="MU118042">
    <property type="protein sequence ID" value="KAF9647033.1"/>
    <property type="molecule type" value="Genomic_DNA"/>
</dbReference>
<evidence type="ECO:0000313" key="1">
    <source>
        <dbReference type="EMBL" id="KAF9647033.1"/>
    </source>
</evidence>
<reference evidence="1" key="2">
    <citation type="journal article" date="2020" name="Nat. Commun.">
        <title>Large-scale genome sequencing of mycorrhizal fungi provides insights into the early evolution of symbiotic traits.</title>
        <authorList>
            <person name="Miyauchi S."/>
            <person name="Kiss E."/>
            <person name="Kuo A."/>
            <person name="Drula E."/>
            <person name="Kohler A."/>
            <person name="Sanchez-Garcia M."/>
            <person name="Morin E."/>
            <person name="Andreopoulos B."/>
            <person name="Barry K.W."/>
            <person name="Bonito G."/>
            <person name="Buee M."/>
            <person name="Carver A."/>
            <person name="Chen C."/>
            <person name="Cichocki N."/>
            <person name="Clum A."/>
            <person name="Culley D."/>
            <person name="Crous P.W."/>
            <person name="Fauchery L."/>
            <person name="Girlanda M."/>
            <person name="Hayes R.D."/>
            <person name="Keri Z."/>
            <person name="LaButti K."/>
            <person name="Lipzen A."/>
            <person name="Lombard V."/>
            <person name="Magnuson J."/>
            <person name="Maillard F."/>
            <person name="Murat C."/>
            <person name="Nolan M."/>
            <person name="Ohm R.A."/>
            <person name="Pangilinan J."/>
            <person name="Pereira M.F."/>
            <person name="Perotto S."/>
            <person name="Peter M."/>
            <person name="Pfister S."/>
            <person name="Riley R."/>
            <person name="Sitrit Y."/>
            <person name="Stielow J.B."/>
            <person name="Szollosi G."/>
            <person name="Zifcakova L."/>
            <person name="Stursova M."/>
            <person name="Spatafora J.W."/>
            <person name="Tedersoo L."/>
            <person name="Vaario L.M."/>
            <person name="Yamada A."/>
            <person name="Yan M."/>
            <person name="Wang P."/>
            <person name="Xu J."/>
            <person name="Bruns T."/>
            <person name="Baldrian P."/>
            <person name="Vilgalys R."/>
            <person name="Dunand C."/>
            <person name="Henrissat B."/>
            <person name="Grigoriev I.V."/>
            <person name="Hibbett D."/>
            <person name="Nagy L.G."/>
            <person name="Martin F.M."/>
        </authorList>
    </citation>
    <scope>NUCLEOTIDE SEQUENCE</scope>
    <source>
        <strain evidence="1">P2</strain>
    </source>
</reference>
<comment type="caution">
    <text evidence="1">The sequence shown here is derived from an EMBL/GenBank/DDBJ whole genome shotgun (WGS) entry which is preliminary data.</text>
</comment>
<name>A0ACB6ZCK1_THEGA</name>
<evidence type="ECO:0000313" key="2">
    <source>
        <dbReference type="Proteomes" id="UP000886501"/>
    </source>
</evidence>
<proteinExistence type="predicted"/>
<organism evidence="1 2">
    <name type="scientific">Thelephora ganbajun</name>
    <name type="common">Ganba fungus</name>
    <dbReference type="NCBI Taxonomy" id="370292"/>
    <lineage>
        <taxon>Eukaryota</taxon>
        <taxon>Fungi</taxon>
        <taxon>Dikarya</taxon>
        <taxon>Basidiomycota</taxon>
        <taxon>Agaricomycotina</taxon>
        <taxon>Agaricomycetes</taxon>
        <taxon>Thelephorales</taxon>
        <taxon>Thelephoraceae</taxon>
        <taxon>Thelephora</taxon>
    </lineage>
</organism>